<keyword evidence="3" id="KW-0949">S-adenosyl-L-methionine</keyword>
<evidence type="ECO:0008006" key="6">
    <source>
        <dbReference type="Google" id="ProtNLM"/>
    </source>
</evidence>
<evidence type="ECO:0000256" key="3">
    <source>
        <dbReference type="ARBA" id="ARBA00022691"/>
    </source>
</evidence>
<dbReference type="PANTHER" id="PTHR13271">
    <property type="entry name" value="UNCHARACTERIZED PUTATIVE METHYLTRANSFERASE"/>
    <property type="match status" value="1"/>
</dbReference>
<dbReference type="AlphaFoldDB" id="A0A0C3DXG5"/>
<evidence type="ECO:0000313" key="5">
    <source>
        <dbReference type="Proteomes" id="UP000053989"/>
    </source>
</evidence>
<dbReference type="InParanoid" id="A0A0C3DXG5"/>
<evidence type="ECO:0000256" key="1">
    <source>
        <dbReference type="ARBA" id="ARBA00022603"/>
    </source>
</evidence>
<gene>
    <name evidence="4" type="ORF">SCLCIDRAFT_1212387</name>
</gene>
<dbReference type="Proteomes" id="UP000053989">
    <property type="component" value="Unassembled WGS sequence"/>
</dbReference>
<reference evidence="4 5" key="1">
    <citation type="submission" date="2014-04" db="EMBL/GenBank/DDBJ databases">
        <authorList>
            <consortium name="DOE Joint Genome Institute"/>
            <person name="Kuo A."/>
            <person name="Kohler A."/>
            <person name="Nagy L.G."/>
            <person name="Floudas D."/>
            <person name="Copeland A."/>
            <person name="Barry K.W."/>
            <person name="Cichocki N."/>
            <person name="Veneault-Fourrey C."/>
            <person name="LaButti K."/>
            <person name="Lindquist E.A."/>
            <person name="Lipzen A."/>
            <person name="Lundell T."/>
            <person name="Morin E."/>
            <person name="Murat C."/>
            <person name="Sun H."/>
            <person name="Tunlid A."/>
            <person name="Henrissat B."/>
            <person name="Grigoriev I.V."/>
            <person name="Hibbett D.S."/>
            <person name="Martin F."/>
            <person name="Nordberg H.P."/>
            <person name="Cantor M.N."/>
            <person name="Hua S.X."/>
        </authorList>
    </citation>
    <scope>NUCLEOTIDE SEQUENCE [LARGE SCALE GENOMIC DNA]</scope>
    <source>
        <strain evidence="4 5">Foug A</strain>
    </source>
</reference>
<dbReference type="EMBL" id="KN822023">
    <property type="protein sequence ID" value="KIM65240.1"/>
    <property type="molecule type" value="Genomic_DNA"/>
</dbReference>
<protein>
    <recommendedName>
        <fullName evidence="6">SET domain-containing protein</fullName>
    </recommendedName>
</protein>
<proteinExistence type="predicted"/>
<dbReference type="InterPro" id="IPR046341">
    <property type="entry name" value="SET_dom_sf"/>
</dbReference>
<dbReference type="SUPFAM" id="SSF82199">
    <property type="entry name" value="SET domain"/>
    <property type="match status" value="1"/>
</dbReference>
<evidence type="ECO:0000256" key="2">
    <source>
        <dbReference type="ARBA" id="ARBA00022679"/>
    </source>
</evidence>
<accession>A0A0C3DXG5</accession>
<dbReference type="Gene3D" id="3.90.1410.10">
    <property type="entry name" value="set domain protein methyltransferase, domain 1"/>
    <property type="match status" value="1"/>
</dbReference>
<dbReference type="HOGENOM" id="CLU_041939_2_0_1"/>
<name>A0A0C3DXG5_9AGAM</name>
<evidence type="ECO:0000313" key="4">
    <source>
        <dbReference type="EMBL" id="KIM65240.1"/>
    </source>
</evidence>
<dbReference type="InterPro" id="IPR050600">
    <property type="entry name" value="SETD3_SETD6_MTase"/>
</dbReference>
<keyword evidence="5" id="KW-1185">Reference proteome</keyword>
<keyword evidence="2" id="KW-0808">Transferase</keyword>
<organism evidence="4 5">
    <name type="scientific">Scleroderma citrinum Foug A</name>
    <dbReference type="NCBI Taxonomy" id="1036808"/>
    <lineage>
        <taxon>Eukaryota</taxon>
        <taxon>Fungi</taxon>
        <taxon>Dikarya</taxon>
        <taxon>Basidiomycota</taxon>
        <taxon>Agaricomycotina</taxon>
        <taxon>Agaricomycetes</taxon>
        <taxon>Agaricomycetidae</taxon>
        <taxon>Boletales</taxon>
        <taxon>Sclerodermatineae</taxon>
        <taxon>Sclerodermataceae</taxon>
        <taxon>Scleroderma</taxon>
    </lineage>
</organism>
<dbReference type="GO" id="GO:0016279">
    <property type="term" value="F:protein-lysine N-methyltransferase activity"/>
    <property type="evidence" value="ECO:0007669"/>
    <property type="project" value="UniProtKB-ARBA"/>
</dbReference>
<sequence>MCPVLDFANHSPNQSNMRPGLNNADIWDVAPVPQIGEGLRFFSKDDIVIEENSEILLTYGCHSNKTLFVEYGFVNQLHNTAMGIHGEVDVRDILEEKFFKDQRQSHMVRDILEKEGYWGDWVIFSTPEYARPSWRLITALRLYNLVSGAEGVEESNIQIWRDVTLGKRERVSDSNEESCRESILYMCEVIISRAQRTLDKMVSCSSVQQSIRTLWMEELLVAQAVRESMRKGDEF</sequence>
<dbReference type="PANTHER" id="PTHR13271:SF47">
    <property type="entry name" value="ACTIN-HISTIDINE N-METHYLTRANSFERASE"/>
    <property type="match status" value="1"/>
</dbReference>
<dbReference type="STRING" id="1036808.A0A0C3DXG5"/>
<reference evidence="5" key="2">
    <citation type="submission" date="2015-01" db="EMBL/GenBank/DDBJ databases">
        <title>Evolutionary Origins and Diversification of the Mycorrhizal Mutualists.</title>
        <authorList>
            <consortium name="DOE Joint Genome Institute"/>
            <consortium name="Mycorrhizal Genomics Consortium"/>
            <person name="Kohler A."/>
            <person name="Kuo A."/>
            <person name="Nagy L.G."/>
            <person name="Floudas D."/>
            <person name="Copeland A."/>
            <person name="Barry K.W."/>
            <person name="Cichocki N."/>
            <person name="Veneault-Fourrey C."/>
            <person name="LaButti K."/>
            <person name="Lindquist E.A."/>
            <person name="Lipzen A."/>
            <person name="Lundell T."/>
            <person name="Morin E."/>
            <person name="Murat C."/>
            <person name="Riley R."/>
            <person name="Ohm R."/>
            <person name="Sun H."/>
            <person name="Tunlid A."/>
            <person name="Henrissat B."/>
            <person name="Grigoriev I.V."/>
            <person name="Hibbett D.S."/>
            <person name="Martin F."/>
        </authorList>
    </citation>
    <scope>NUCLEOTIDE SEQUENCE [LARGE SCALE GENOMIC DNA]</scope>
    <source>
        <strain evidence="5">Foug A</strain>
    </source>
</reference>
<keyword evidence="1" id="KW-0489">Methyltransferase</keyword>
<dbReference type="GO" id="GO:0032259">
    <property type="term" value="P:methylation"/>
    <property type="evidence" value="ECO:0007669"/>
    <property type="project" value="UniProtKB-KW"/>
</dbReference>
<dbReference type="OrthoDB" id="341421at2759"/>